<evidence type="ECO:0008006" key="4">
    <source>
        <dbReference type="Google" id="ProtNLM"/>
    </source>
</evidence>
<evidence type="ECO:0000256" key="1">
    <source>
        <dbReference type="SAM" id="MobiDB-lite"/>
    </source>
</evidence>
<proteinExistence type="predicted"/>
<evidence type="ECO:0000313" key="2">
    <source>
        <dbReference type="EMBL" id="MBM4567984.1"/>
    </source>
</evidence>
<name>A0A9Q2PGQ0_RHOHA</name>
<protein>
    <recommendedName>
        <fullName evidence="4">Head-tail adaptor protein</fullName>
    </recommendedName>
</protein>
<dbReference type="AlphaFoldDB" id="A0A9Q2PGQ0"/>
<comment type="caution">
    <text evidence="2">The sequence shown here is derived from an EMBL/GenBank/DDBJ whole genome shotgun (WGS) entry which is preliminary data.</text>
</comment>
<reference evidence="2" key="1">
    <citation type="submission" date="2019-11" db="EMBL/GenBank/DDBJ databases">
        <title>Spread of Macrolides and rifampicin resistant Rhodococcus equi in clinical isolates in the USA.</title>
        <authorList>
            <person name="Alvarez-Narvaez S."/>
            <person name="Huber L."/>
            <person name="Cohen N.D."/>
            <person name="Slovis N."/>
            <person name="Greiter M."/>
            <person name="Giguere S."/>
            <person name="Hart K."/>
        </authorList>
    </citation>
    <scope>NUCLEOTIDE SEQUENCE</scope>
    <source>
        <strain evidence="2">Lh_17</strain>
    </source>
</reference>
<accession>A0A9Q2PGQ0</accession>
<evidence type="ECO:0000313" key="3">
    <source>
        <dbReference type="Proteomes" id="UP000808906"/>
    </source>
</evidence>
<feature type="region of interest" description="Disordered" evidence="1">
    <location>
        <begin position="1"/>
        <end position="33"/>
    </location>
</feature>
<dbReference type="Proteomes" id="UP000808906">
    <property type="component" value="Unassembled WGS sequence"/>
</dbReference>
<gene>
    <name evidence="2" type="ORF">GS441_21955</name>
</gene>
<dbReference type="EMBL" id="WUXR01000017">
    <property type="protein sequence ID" value="MBM4567984.1"/>
    <property type="molecule type" value="Genomic_DNA"/>
</dbReference>
<organism evidence="2 3">
    <name type="scientific">Rhodococcus hoagii</name>
    <name type="common">Corynebacterium equii</name>
    <dbReference type="NCBI Taxonomy" id="43767"/>
    <lineage>
        <taxon>Bacteria</taxon>
        <taxon>Bacillati</taxon>
        <taxon>Actinomycetota</taxon>
        <taxon>Actinomycetes</taxon>
        <taxon>Mycobacteriales</taxon>
        <taxon>Nocardiaceae</taxon>
        <taxon>Prescottella</taxon>
    </lineage>
</organism>
<sequence length="105" mass="11677">MAEKVTRIRSTPGGLDSNLDPVPSTEDKREIRTLAVEPGLSEELAELGRDGERIEFTVYLRRRADIVNGDELLIRGDRYSVRVVDWRSPRTTRGGLVALASLGRG</sequence>